<dbReference type="GeneID" id="62641461"/>
<dbReference type="RefSeq" id="WP_085630091.1">
    <property type="nucleotide sequence ID" value="NZ_JAFBWU010000003.1"/>
</dbReference>
<keyword evidence="4" id="KW-0412">Isoleucine biosynthesis</keyword>
<sequence length="539" mass="58512">MTKTRLTLYDTTLRDGQQTQGVQFSTPEKHRIVEALDALGIDYIEGGWPGANPTDSAFFEEVGHTRATVTAFGMTKRAGRSAANDDVLAAVMNAGTKSVCLVGKTHDFHVTAALGITLDENVENIRASVAHIVSQKREALFDAEHFFDGYKANPDYALTCLHAAYEAGARWIVLCDTNGGALPSEVSKITEAVIASGIPGTHVGIHTHNDTEMAVAATLAAVDAGARQIQGTLNGLGERCGNANLTSLIPTLLLKEPYASTYETGVTLDALEGMTQISRMLDEILNRVPLKQSAYVGSSAFAHKAGLHASAILKDPTTYEHIDPAKVGNRRVIPMSNQAGQSNLRRRLAEAGIEVPDKDPAMARILDRIKARESEGYSYDTAQASFELLARDELGMLPEFFEVKRYRVTVERRKNKYNKMISHSEAVVVVKVGDEKKLSVSESMDEMGNDRGPVNALSKALAKDLGPYQELIDDLRLVDFKVRITQGGTEAVTRVIIDSEDGQGRRWSTVGVSANIIDASFEALLDAVRWKLVRDAALA</sequence>
<evidence type="ECO:0000313" key="14">
    <source>
        <dbReference type="Proteomes" id="UP000809440"/>
    </source>
</evidence>
<evidence type="ECO:0000256" key="2">
    <source>
        <dbReference type="ARBA" id="ARBA00006154"/>
    </source>
</evidence>
<evidence type="ECO:0000256" key="1">
    <source>
        <dbReference type="ARBA" id="ARBA00004743"/>
    </source>
</evidence>
<dbReference type="GO" id="GO:0009097">
    <property type="term" value="P:isoleucine biosynthetic process"/>
    <property type="evidence" value="ECO:0007669"/>
    <property type="project" value="UniProtKB-UniRule"/>
</dbReference>
<evidence type="ECO:0000256" key="6">
    <source>
        <dbReference type="ARBA" id="ARBA00023304"/>
    </source>
</evidence>
<evidence type="ECO:0000256" key="3">
    <source>
        <dbReference type="ARBA" id="ARBA00022605"/>
    </source>
</evidence>
<dbReference type="NCBIfam" id="TIGR00977">
    <property type="entry name" value="citramal_synth"/>
    <property type="match status" value="1"/>
</dbReference>
<evidence type="ECO:0000313" key="13">
    <source>
        <dbReference type="Proteomes" id="UP000755667"/>
    </source>
</evidence>
<accession>A0A9Q2NWC2</accession>
<dbReference type="SUPFAM" id="SSF51569">
    <property type="entry name" value="Aldolase"/>
    <property type="match status" value="1"/>
</dbReference>
<dbReference type="GO" id="GO:0043714">
    <property type="term" value="F:(R)-citramalate synthase activity"/>
    <property type="evidence" value="ECO:0007669"/>
    <property type="project" value="UniProtKB-UniRule"/>
</dbReference>
<dbReference type="Gene3D" id="3.20.20.70">
    <property type="entry name" value="Aldolase class I"/>
    <property type="match status" value="1"/>
</dbReference>
<dbReference type="EMBL" id="JAFBXE010000003">
    <property type="protein sequence ID" value="MBM2411920.1"/>
    <property type="molecule type" value="Genomic_DNA"/>
</dbReference>
<dbReference type="AlphaFoldDB" id="A0A9Q2NWC2"/>
<protein>
    <recommendedName>
        <fullName evidence="8">Citramalate synthase</fullName>
        <ecNumber evidence="8">2.3.3.21</ecNumber>
    </recommendedName>
</protein>
<dbReference type="Pfam" id="PF00682">
    <property type="entry name" value="HMGL-like"/>
    <property type="match status" value="1"/>
</dbReference>
<dbReference type="InterPro" id="IPR002034">
    <property type="entry name" value="AIPM/Hcit_synth_CS"/>
</dbReference>
<dbReference type="Proteomes" id="UP000809440">
    <property type="component" value="Unassembled WGS sequence"/>
</dbReference>
<evidence type="ECO:0000259" key="10">
    <source>
        <dbReference type="PROSITE" id="PS50991"/>
    </source>
</evidence>
<dbReference type="SMART" id="SM00917">
    <property type="entry name" value="LeuA_dimer"/>
    <property type="match status" value="1"/>
</dbReference>
<dbReference type="InterPro" id="IPR000891">
    <property type="entry name" value="PYR_CT"/>
</dbReference>
<evidence type="ECO:0000313" key="12">
    <source>
        <dbReference type="EMBL" id="MBM2416587.1"/>
    </source>
</evidence>
<dbReference type="EMBL" id="JAFBXF010000003">
    <property type="protein sequence ID" value="MBM2416587.1"/>
    <property type="molecule type" value="Genomic_DNA"/>
</dbReference>
<comment type="similarity">
    <text evidence="2 9">Belongs to the alpha-IPM synthase/homocitrate synthase family.</text>
</comment>
<dbReference type="PANTHER" id="PTHR43538:SF1">
    <property type="entry name" value="(R)-CITRAMALATE SYNTHASE"/>
    <property type="match status" value="1"/>
</dbReference>
<dbReference type="GO" id="GO:0003852">
    <property type="term" value="F:2-isopropylmalate synthase activity"/>
    <property type="evidence" value="ECO:0007669"/>
    <property type="project" value="InterPro"/>
</dbReference>
<dbReference type="GO" id="GO:0009098">
    <property type="term" value="P:L-leucine biosynthetic process"/>
    <property type="evidence" value="ECO:0007669"/>
    <property type="project" value="InterPro"/>
</dbReference>
<dbReference type="Pfam" id="PF08502">
    <property type="entry name" value="LeuA_dimer"/>
    <property type="match status" value="1"/>
</dbReference>
<evidence type="ECO:0000313" key="11">
    <source>
        <dbReference type="EMBL" id="MBM2411920.1"/>
    </source>
</evidence>
<dbReference type="Gene3D" id="1.10.238.260">
    <property type="match status" value="1"/>
</dbReference>
<feature type="domain" description="Pyruvate carboxyltransferase" evidence="10">
    <location>
        <begin position="6"/>
        <end position="272"/>
    </location>
</feature>
<gene>
    <name evidence="11" type="ORF">JQX41_06385</name>
    <name evidence="12" type="ORF">JQX48_06385</name>
</gene>
<evidence type="ECO:0000256" key="5">
    <source>
        <dbReference type="ARBA" id="ARBA00022679"/>
    </source>
</evidence>
<dbReference type="Proteomes" id="UP000755667">
    <property type="component" value="Unassembled WGS sequence"/>
</dbReference>
<dbReference type="InterPro" id="IPR005675">
    <property type="entry name" value="Citramal_synthase"/>
</dbReference>
<evidence type="ECO:0000256" key="8">
    <source>
        <dbReference type="NCBIfam" id="TIGR00977"/>
    </source>
</evidence>
<dbReference type="EC" id="2.3.3.21" evidence="8"/>
<comment type="catalytic activity">
    <reaction evidence="7">
        <text>pyruvate + acetyl-CoA + H2O = (3R)-citramalate + CoA + H(+)</text>
        <dbReference type="Rhea" id="RHEA:19045"/>
        <dbReference type="ChEBI" id="CHEBI:15361"/>
        <dbReference type="ChEBI" id="CHEBI:15377"/>
        <dbReference type="ChEBI" id="CHEBI:15378"/>
        <dbReference type="ChEBI" id="CHEBI:30934"/>
        <dbReference type="ChEBI" id="CHEBI:57287"/>
        <dbReference type="ChEBI" id="CHEBI:57288"/>
        <dbReference type="EC" id="2.3.3.21"/>
    </reaction>
</comment>
<organism evidence="11 13">
    <name type="scientific">Marivita cryptomonadis</name>
    <dbReference type="NCBI Taxonomy" id="505252"/>
    <lineage>
        <taxon>Bacteria</taxon>
        <taxon>Pseudomonadati</taxon>
        <taxon>Pseudomonadota</taxon>
        <taxon>Alphaproteobacteria</taxon>
        <taxon>Rhodobacterales</taxon>
        <taxon>Roseobacteraceae</taxon>
        <taxon>Marivita</taxon>
    </lineage>
</organism>
<dbReference type="CDD" id="cd07941">
    <property type="entry name" value="DRE_TIM_LeuA3"/>
    <property type="match status" value="1"/>
</dbReference>
<dbReference type="InterPro" id="IPR013785">
    <property type="entry name" value="Aldolase_TIM"/>
</dbReference>
<dbReference type="InterPro" id="IPR013709">
    <property type="entry name" value="2-isopropylmalate_synth_dimer"/>
</dbReference>
<keyword evidence="14" id="KW-1185">Reference proteome</keyword>
<evidence type="ECO:0000256" key="9">
    <source>
        <dbReference type="RuleBase" id="RU003523"/>
    </source>
</evidence>
<dbReference type="InterPro" id="IPR036230">
    <property type="entry name" value="LeuA_allosteric_dom_sf"/>
</dbReference>
<dbReference type="SUPFAM" id="SSF110921">
    <property type="entry name" value="2-isopropylmalate synthase LeuA, allosteric (dimerisation) domain"/>
    <property type="match status" value="1"/>
</dbReference>
<comment type="pathway">
    <text evidence="1">Amino-acid biosynthesis; L-isoleucine biosynthesis; 2-oxobutanoate from pyruvate: step 1/3.</text>
</comment>
<reference evidence="11 14" key="1">
    <citation type="submission" date="2021-01" db="EMBL/GenBank/DDBJ databases">
        <title>Diatom-associated Roseobacters Show Island Model of Population Structure.</title>
        <authorList>
            <person name="Qu L."/>
            <person name="Feng X."/>
            <person name="Chen Y."/>
            <person name="Li L."/>
            <person name="Wang X."/>
            <person name="Hu Z."/>
            <person name="Wang H."/>
            <person name="Luo H."/>
        </authorList>
    </citation>
    <scope>NUCLEOTIDE SEQUENCE</scope>
    <source>
        <strain evidence="12 14">CC28-63</strain>
        <strain evidence="11">CC28-69</strain>
    </source>
</reference>
<evidence type="ECO:0000256" key="4">
    <source>
        <dbReference type="ARBA" id="ARBA00022624"/>
    </source>
</evidence>
<dbReference type="InterPro" id="IPR054691">
    <property type="entry name" value="LeuA/HCS_post-cat"/>
</dbReference>
<dbReference type="OrthoDB" id="9803573at2"/>
<proteinExistence type="inferred from homology"/>
<keyword evidence="3" id="KW-0028">Amino-acid biosynthesis</keyword>
<dbReference type="Gene3D" id="3.30.160.270">
    <property type="match status" value="1"/>
</dbReference>
<keyword evidence="6" id="KW-0100">Branched-chain amino acid biosynthesis</keyword>
<evidence type="ECO:0000256" key="7">
    <source>
        <dbReference type="ARBA" id="ARBA00048263"/>
    </source>
</evidence>
<dbReference type="Pfam" id="PF22617">
    <property type="entry name" value="HCS_D2"/>
    <property type="match status" value="1"/>
</dbReference>
<dbReference type="PROSITE" id="PS00815">
    <property type="entry name" value="AIPM_HOMOCIT_SYNTH_1"/>
    <property type="match status" value="1"/>
</dbReference>
<dbReference type="PANTHER" id="PTHR43538">
    <property type="entry name" value="ALPHA-IPM SYNTHASE/HOMOCITRATE SYNTHASE"/>
    <property type="match status" value="1"/>
</dbReference>
<dbReference type="PROSITE" id="PS50991">
    <property type="entry name" value="PYR_CT"/>
    <property type="match status" value="1"/>
</dbReference>
<name>A0A9Q2NWC2_9RHOB</name>
<comment type="caution">
    <text evidence="11">The sequence shown here is derived from an EMBL/GenBank/DDBJ whole genome shotgun (WGS) entry which is preliminary data.</text>
</comment>
<keyword evidence="5 9" id="KW-0808">Transferase</keyword>